<sequence>MADAPPAPKKKLKRETPPPTVVDSPSGGMVSPPFGDPLSPNEAPLLLSLGKPEAKQGRSPPQLQMGSSSSGNFLAPPGAGARRPTLLERRNKADRGMSISAISGLCMDAIVDSSRDGTSIGEEQPKIEFRGWSDNIELPEESSSEHTLSRAEEMDELANSSDDVYSSKTCVKIVSYNILAARLVTTDRYPDSHPVILGEDYRIKLIKDEIKSAEPDILILSEISTEVHERLLGEFLRTQMNFYGEHVVITDKSGEPRCLPLGVPRQLDSIQRRLSPCPWGERGGVPHHTGPRGPSLQ</sequence>
<dbReference type="GO" id="GO:0006139">
    <property type="term" value="P:nucleobase-containing compound metabolic process"/>
    <property type="evidence" value="ECO:0007669"/>
    <property type="project" value="UniProtKB-ARBA"/>
</dbReference>
<dbReference type="VEuPathDB" id="TriTrypDB:ADEAN_000646000"/>
<accession>A0A7G2CIT7</accession>
<feature type="region of interest" description="Disordered" evidence="3">
    <location>
        <begin position="1"/>
        <end position="84"/>
    </location>
</feature>
<evidence type="ECO:0000313" key="5">
    <source>
        <dbReference type="Proteomes" id="UP000515908"/>
    </source>
</evidence>
<name>A0A7G2CIT7_9TRYP</name>
<dbReference type="Gene3D" id="3.60.10.10">
    <property type="entry name" value="Endonuclease/exonuclease/phosphatase"/>
    <property type="match status" value="1"/>
</dbReference>
<feature type="region of interest" description="Disordered" evidence="3">
    <location>
        <begin position="277"/>
        <end position="297"/>
    </location>
</feature>
<reference evidence="4 5" key="1">
    <citation type="submission" date="2020-08" db="EMBL/GenBank/DDBJ databases">
        <authorList>
            <person name="Newling K."/>
            <person name="Davey J."/>
            <person name="Forrester S."/>
        </authorList>
    </citation>
    <scope>NUCLEOTIDE SEQUENCE [LARGE SCALE GENOMIC DNA]</scope>
    <source>
        <strain evidence="5">Crithidia deanei Carvalho (ATCC PRA-265)</strain>
    </source>
</reference>
<evidence type="ECO:0000256" key="3">
    <source>
        <dbReference type="SAM" id="MobiDB-lite"/>
    </source>
</evidence>
<gene>
    <name evidence="4" type="ORF">ADEAN_000646000</name>
</gene>
<dbReference type="InterPro" id="IPR036691">
    <property type="entry name" value="Endo/exonu/phosph_ase_sf"/>
</dbReference>
<dbReference type="PANTHER" id="PTHR12121:SF45">
    <property type="entry name" value="NOCTURNIN"/>
    <property type="match status" value="1"/>
</dbReference>
<dbReference type="AlphaFoldDB" id="A0A7G2CIT7"/>
<protein>
    <recommendedName>
        <fullName evidence="6">Endonuclease/Exonuclease/phosphatase family</fullName>
    </recommendedName>
</protein>
<proteinExistence type="inferred from homology"/>
<keyword evidence="5" id="KW-1185">Reference proteome</keyword>
<dbReference type="InterPro" id="IPR050410">
    <property type="entry name" value="CCR4/nocturin_mRNA_transcr"/>
</dbReference>
<evidence type="ECO:0000256" key="2">
    <source>
        <dbReference type="ARBA" id="ARBA00022801"/>
    </source>
</evidence>
<keyword evidence="2" id="KW-0378">Hydrolase</keyword>
<dbReference type="OrthoDB" id="428734at2759"/>
<evidence type="ECO:0008006" key="6">
    <source>
        <dbReference type="Google" id="ProtNLM"/>
    </source>
</evidence>
<dbReference type="SUPFAM" id="SSF56219">
    <property type="entry name" value="DNase I-like"/>
    <property type="match status" value="1"/>
</dbReference>
<evidence type="ECO:0000313" key="4">
    <source>
        <dbReference type="EMBL" id="CAD2218967.1"/>
    </source>
</evidence>
<dbReference type="EMBL" id="LR877156">
    <property type="protein sequence ID" value="CAD2218967.1"/>
    <property type="molecule type" value="Genomic_DNA"/>
</dbReference>
<dbReference type="GO" id="GO:0000175">
    <property type="term" value="F:3'-5'-RNA exonuclease activity"/>
    <property type="evidence" value="ECO:0007669"/>
    <property type="project" value="TreeGrafter"/>
</dbReference>
<dbReference type="Proteomes" id="UP000515908">
    <property type="component" value="Chromosome 12"/>
</dbReference>
<organism evidence="4 5">
    <name type="scientific">Angomonas deanei</name>
    <dbReference type="NCBI Taxonomy" id="59799"/>
    <lineage>
        <taxon>Eukaryota</taxon>
        <taxon>Discoba</taxon>
        <taxon>Euglenozoa</taxon>
        <taxon>Kinetoplastea</taxon>
        <taxon>Metakinetoplastina</taxon>
        <taxon>Trypanosomatida</taxon>
        <taxon>Trypanosomatidae</taxon>
        <taxon>Strigomonadinae</taxon>
        <taxon>Angomonas</taxon>
    </lineage>
</organism>
<feature type="compositionally biased region" description="Polar residues" evidence="3">
    <location>
        <begin position="59"/>
        <end position="72"/>
    </location>
</feature>
<dbReference type="PANTHER" id="PTHR12121">
    <property type="entry name" value="CARBON CATABOLITE REPRESSOR PROTEIN 4"/>
    <property type="match status" value="1"/>
</dbReference>
<comment type="similarity">
    <text evidence="1">Belongs to the CCR4/nocturin family.</text>
</comment>
<evidence type="ECO:0000256" key="1">
    <source>
        <dbReference type="ARBA" id="ARBA00010774"/>
    </source>
</evidence>